<keyword evidence="4" id="KW-0443">Lipid metabolism</keyword>
<dbReference type="GO" id="GO:0006629">
    <property type="term" value="P:lipid metabolic process"/>
    <property type="evidence" value="ECO:0007669"/>
    <property type="project" value="UniProtKB-KW"/>
</dbReference>
<name>A0A1H5WNE9_9RHOB</name>
<evidence type="ECO:0000256" key="3">
    <source>
        <dbReference type="ARBA" id="ARBA00022679"/>
    </source>
</evidence>
<dbReference type="EC" id="2.3.2.30" evidence="7"/>
<dbReference type="EMBL" id="FNVD01000008">
    <property type="protein sequence ID" value="SEG00825.1"/>
    <property type="molecule type" value="Genomic_DNA"/>
</dbReference>
<dbReference type="AlphaFoldDB" id="A0A1H5WNE9"/>
<accession>A0A1H5WNE9</accession>
<comment type="similarity">
    <text evidence="6">Belongs to the acetyltransferase family. OlsB subfamily.</text>
</comment>
<evidence type="ECO:0000256" key="10">
    <source>
        <dbReference type="ARBA" id="ARBA00047785"/>
    </source>
</evidence>
<dbReference type="Pfam" id="PF13444">
    <property type="entry name" value="Acetyltransf_5"/>
    <property type="match status" value="1"/>
</dbReference>
<dbReference type="PANTHER" id="PTHR37323">
    <property type="entry name" value="GCN5-RELATED N-ACETYLTRANSFERASE"/>
    <property type="match status" value="1"/>
</dbReference>
<evidence type="ECO:0000256" key="7">
    <source>
        <dbReference type="ARBA" id="ARBA00039058"/>
    </source>
</evidence>
<evidence type="ECO:0000256" key="9">
    <source>
        <dbReference type="ARBA" id="ARBA00045724"/>
    </source>
</evidence>
<dbReference type="GO" id="GO:0043810">
    <property type="term" value="F:ornithine-acyl [acyl carrier protein] N-acyltransferase activity"/>
    <property type="evidence" value="ECO:0007669"/>
    <property type="project" value="UniProtKB-EC"/>
</dbReference>
<comment type="pathway">
    <text evidence="1">Lipid metabolism.</text>
</comment>
<dbReference type="SUPFAM" id="SSF55729">
    <property type="entry name" value="Acyl-CoA N-acyltransferases (Nat)"/>
    <property type="match status" value="1"/>
</dbReference>
<evidence type="ECO:0000256" key="5">
    <source>
        <dbReference type="ARBA" id="ARBA00023315"/>
    </source>
</evidence>
<sequence>MVSGPILLERGRYRAQFAQTPGDVAAAQALRGRAFGKGGIDRDAFDELCRHVLVIDRSAARPVACFRMLELDSGAAVGGCYSATFYDLSRLSGFDGRMLEIGRFCTEPGRRDPDILRVAWGAITALVDSRDVRMMFGCTSFPGVDPAPYGDVFSLLGRRHVAPERWRPLVRAAEIVRFESRAGTGAGGAAALRAMPPLLRTYLGMGGWVSDHAVVDRQMGTLHVFTAVEVAAIPPGRQRALRAVVSG</sequence>
<evidence type="ECO:0000313" key="11">
    <source>
        <dbReference type="EMBL" id="SEG00825.1"/>
    </source>
</evidence>
<dbReference type="InterPro" id="IPR016181">
    <property type="entry name" value="Acyl_CoA_acyltransferase"/>
</dbReference>
<keyword evidence="12" id="KW-1185">Reference proteome</keyword>
<comment type="function">
    <text evidence="9">Catalyzes the first step in the biosynthesis of ornithine lipids, which are phosphorus-free membrane lipids. Catalyzes the 3-hydroxyacyl-acyl carrier protein-dependent acylation of ornithine to form lyso-ornithine lipid (LOL).</text>
</comment>
<evidence type="ECO:0000313" key="12">
    <source>
        <dbReference type="Proteomes" id="UP000236742"/>
    </source>
</evidence>
<evidence type="ECO:0000256" key="8">
    <source>
        <dbReference type="ARBA" id="ARBA00039866"/>
    </source>
</evidence>
<keyword evidence="2" id="KW-0444">Lipid biosynthesis</keyword>
<keyword evidence="3" id="KW-0808">Transferase</keyword>
<evidence type="ECO:0000256" key="4">
    <source>
        <dbReference type="ARBA" id="ARBA00023098"/>
    </source>
</evidence>
<dbReference type="Proteomes" id="UP000236742">
    <property type="component" value="Unassembled WGS sequence"/>
</dbReference>
<protein>
    <recommendedName>
        <fullName evidence="8">L-ornithine N(alpha)-acyltransferase</fullName>
        <ecNumber evidence="7">2.3.2.30</ecNumber>
    </recommendedName>
</protein>
<gene>
    <name evidence="11" type="ORF">SAMN05421751_108146</name>
</gene>
<keyword evidence="5" id="KW-0012">Acyltransferase</keyword>
<comment type="catalytic activity">
    <reaction evidence="10">
        <text>a (3R)-hydroxyacyl-[ACP] + L-ornithine = a lyso-ornithine lipid + holo-[ACP] + H(+)</text>
        <dbReference type="Rhea" id="RHEA:20633"/>
        <dbReference type="Rhea" id="RHEA-COMP:9685"/>
        <dbReference type="Rhea" id="RHEA-COMP:9945"/>
        <dbReference type="ChEBI" id="CHEBI:15378"/>
        <dbReference type="ChEBI" id="CHEBI:46911"/>
        <dbReference type="ChEBI" id="CHEBI:64479"/>
        <dbReference type="ChEBI" id="CHEBI:78827"/>
        <dbReference type="ChEBI" id="CHEBI:138482"/>
        <dbReference type="EC" id="2.3.2.30"/>
    </reaction>
    <physiologicalReaction direction="left-to-right" evidence="10">
        <dbReference type="Rhea" id="RHEA:20634"/>
    </physiologicalReaction>
</comment>
<dbReference type="PANTHER" id="PTHR37323:SF1">
    <property type="entry name" value="L-ORNITHINE N(ALPHA)-ACYLTRANSFERASE"/>
    <property type="match status" value="1"/>
</dbReference>
<evidence type="ECO:0000256" key="1">
    <source>
        <dbReference type="ARBA" id="ARBA00005189"/>
    </source>
</evidence>
<organism evidence="11 12">
    <name type="scientific">Jhaorihella thermophila</name>
    <dbReference type="NCBI Taxonomy" id="488547"/>
    <lineage>
        <taxon>Bacteria</taxon>
        <taxon>Pseudomonadati</taxon>
        <taxon>Pseudomonadota</taxon>
        <taxon>Alphaproteobacteria</taxon>
        <taxon>Rhodobacterales</taxon>
        <taxon>Paracoccaceae</taxon>
        <taxon>Jhaorihella</taxon>
    </lineage>
</organism>
<dbReference type="Gene3D" id="3.40.630.30">
    <property type="match status" value="1"/>
</dbReference>
<evidence type="ECO:0000256" key="2">
    <source>
        <dbReference type="ARBA" id="ARBA00022516"/>
    </source>
</evidence>
<evidence type="ECO:0000256" key="6">
    <source>
        <dbReference type="ARBA" id="ARBA00038095"/>
    </source>
</evidence>
<dbReference type="InterPro" id="IPR052351">
    <property type="entry name" value="Ornithine_N-alpha-AT"/>
</dbReference>
<reference evidence="11 12" key="1">
    <citation type="submission" date="2016-10" db="EMBL/GenBank/DDBJ databases">
        <authorList>
            <person name="de Groot N.N."/>
        </authorList>
    </citation>
    <scope>NUCLEOTIDE SEQUENCE [LARGE SCALE GENOMIC DNA]</scope>
    <source>
        <strain evidence="11 12">DSM 23413</strain>
    </source>
</reference>
<proteinExistence type="inferred from homology"/>
<dbReference type="RefSeq" id="WP_235003807.1">
    <property type="nucleotide sequence ID" value="NZ_FNVD01000008.1"/>
</dbReference>